<dbReference type="InterPro" id="IPR013740">
    <property type="entry name" value="Redoxin"/>
</dbReference>
<evidence type="ECO:0000313" key="2">
    <source>
        <dbReference type="EMBL" id="QEC70870.1"/>
    </source>
</evidence>
<dbReference type="CDD" id="cd02966">
    <property type="entry name" value="TlpA_like_family"/>
    <property type="match status" value="1"/>
</dbReference>
<proteinExistence type="predicted"/>
<name>A0A5B8VHC5_9BACT</name>
<dbReference type="Proteomes" id="UP000321291">
    <property type="component" value="Chromosome"/>
</dbReference>
<accession>A0A5B8VHC5</accession>
<dbReference type="InterPro" id="IPR050553">
    <property type="entry name" value="Thioredoxin_ResA/DsbE_sf"/>
</dbReference>
<dbReference type="KEGG" id="agi:FSB73_03430"/>
<dbReference type="Pfam" id="PF08534">
    <property type="entry name" value="Redoxin"/>
    <property type="match status" value="1"/>
</dbReference>
<dbReference type="EMBL" id="CP042434">
    <property type="protein sequence ID" value="QEC70870.1"/>
    <property type="molecule type" value="Genomic_DNA"/>
</dbReference>
<dbReference type="InterPro" id="IPR013766">
    <property type="entry name" value="Thioredoxin_domain"/>
</dbReference>
<dbReference type="Gene3D" id="3.40.30.10">
    <property type="entry name" value="Glutaredoxin"/>
    <property type="match status" value="1"/>
</dbReference>
<evidence type="ECO:0000313" key="3">
    <source>
        <dbReference type="Proteomes" id="UP000321291"/>
    </source>
</evidence>
<dbReference type="OrthoDB" id="9815205at2"/>
<evidence type="ECO:0000259" key="1">
    <source>
        <dbReference type="PROSITE" id="PS51352"/>
    </source>
</evidence>
<protein>
    <submittedName>
        <fullName evidence="2">TlpA family protein disulfide reductase</fullName>
    </submittedName>
</protein>
<gene>
    <name evidence="2" type="ORF">FSB73_03430</name>
</gene>
<reference evidence="2 3" key="1">
    <citation type="journal article" date="2017" name="Int. J. Syst. Evol. Microbiol.">
        <title>Arachidicoccus ginsenosidivorans sp. nov., with ginsenoside-converting activity isolated from ginseng cultivating soil.</title>
        <authorList>
            <person name="Siddiqi M.Z."/>
            <person name="Aslam Z."/>
            <person name="Im W.T."/>
        </authorList>
    </citation>
    <scope>NUCLEOTIDE SEQUENCE [LARGE SCALE GENOMIC DNA]</scope>
    <source>
        <strain evidence="2 3">Gsoil 809</strain>
    </source>
</reference>
<dbReference type="PROSITE" id="PS51352">
    <property type="entry name" value="THIOREDOXIN_2"/>
    <property type="match status" value="1"/>
</dbReference>
<dbReference type="RefSeq" id="WP_146780130.1">
    <property type="nucleotide sequence ID" value="NZ_CP042434.1"/>
</dbReference>
<dbReference type="GO" id="GO:0016491">
    <property type="term" value="F:oxidoreductase activity"/>
    <property type="evidence" value="ECO:0007669"/>
    <property type="project" value="InterPro"/>
</dbReference>
<dbReference type="SUPFAM" id="SSF52833">
    <property type="entry name" value="Thioredoxin-like"/>
    <property type="match status" value="1"/>
</dbReference>
<dbReference type="PANTHER" id="PTHR42852:SF18">
    <property type="entry name" value="CHROMOSOME UNDETERMINED SCAFFOLD_47, WHOLE GENOME SHOTGUN SEQUENCE"/>
    <property type="match status" value="1"/>
</dbReference>
<dbReference type="InterPro" id="IPR036249">
    <property type="entry name" value="Thioredoxin-like_sf"/>
</dbReference>
<dbReference type="AlphaFoldDB" id="A0A5B8VHC5"/>
<dbReference type="PANTHER" id="PTHR42852">
    <property type="entry name" value="THIOL:DISULFIDE INTERCHANGE PROTEIN DSBE"/>
    <property type="match status" value="1"/>
</dbReference>
<keyword evidence="3" id="KW-1185">Reference proteome</keyword>
<sequence>MPVLTKVVQPAQKKRTDYDQGQYTYQLRPLPENIATSIPDVIRQMTTMALKDFKKEGTELPAFNLTTIEGGNYTSANCKGKILVIDTWFVKCGACVREMPDLNRWVYHYKNRPDVIFLSLCLDDKQTIQQFLTRTGFAFLIVPDGRSYIENALGVSMFPTKILVNKEGKIVKTGNFKSIKRELAMLVATTDQAKP</sequence>
<feature type="domain" description="Thioredoxin" evidence="1">
    <location>
        <begin position="54"/>
        <end position="195"/>
    </location>
</feature>
<organism evidence="2 3">
    <name type="scientific">Arachidicoccus ginsenosidivorans</name>
    <dbReference type="NCBI Taxonomy" id="496057"/>
    <lineage>
        <taxon>Bacteria</taxon>
        <taxon>Pseudomonadati</taxon>
        <taxon>Bacteroidota</taxon>
        <taxon>Chitinophagia</taxon>
        <taxon>Chitinophagales</taxon>
        <taxon>Chitinophagaceae</taxon>
        <taxon>Arachidicoccus</taxon>
    </lineage>
</organism>